<name>A0ABX8E585_9SPHN</name>
<dbReference type="EMBL" id="CP054856">
    <property type="protein sequence ID" value="QVM84127.1"/>
    <property type="molecule type" value="Genomic_DNA"/>
</dbReference>
<dbReference type="RefSeq" id="WP_213499454.1">
    <property type="nucleotide sequence ID" value="NZ_CP054856.1"/>
</dbReference>
<protein>
    <submittedName>
        <fullName evidence="2">Bile acid:sodium symporter</fullName>
    </submittedName>
</protein>
<keyword evidence="1" id="KW-0472">Membrane</keyword>
<keyword evidence="1" id="KW-0812">Transmembrane</keyword>
<keyword evidence="1" id="KW-1133">Transmembrane helix</keyword>
<reference evidence="2 3" key="1">
    <citation type="journal article" date="2021" name="Int. J. Syst. Evol. Microbiol.">
        <title>Novosphingobium decolorationis sp. nov., an aniline blue-decolourizing bacterium isolated from East Pacific sediment.</title>
        <authorList>
            <person name="Chen X."/>
            <person name="Dong B."/>
            <person name="Chen T."/>
            <person name="Ren N."/>
            <person name="Wang J."/>
            <person name="Xu Y."/>
            <person name="Yang J."/>
            <person name="Zhu S."/>
            <person name="Chen J."/>
        </authorList>
    </citation>
    <scope>NUCLEOTIDE SEQUENCE [LARGE SCALE GENOMIC DNA]</scope>
    <source>
        <strain evidence="2 3">502str22</strain>
    </source>
</reference>
<dbReference type="InterPro" id="IPR016833">
    <property type="entry name" value="Put_Na-Bile_cotransptr"/>
</dbReference>
<feature type="transmembrane region" description="Helical" evidence="1">
    <location>
        <begin position="7"/>
        <end position="25"/>
    </location>
</feature>
<sequence length="209" mass="21741">MARLTRFFDPFIGFLVGTVVLASLLPARGAWADRVDVLADIGIVLLFFIHGAKLSRRNLIDGGRNLRLQLAVLACTFLVFPVLGLALSSLPMLSASLATGFLFLALLPSTVQSSIALTAIARGNVAAAVCSATFSNFAGIFITPLLVGLLLGGAGELSIMASVQKIVLNLLLPFLAGHLLRPLVGDFIARHMAGAPSGAGEAPLPAAQR</sequence>
<evidence type="ECO:0000313" key="3">
    <source>
        <dbReference type="Proteomes" id="UP000677126"/>
    </source>
</evidence>
<dbReference type="Proteomes" id="UP000677126">
    <property type="component" value="Chromosome"/>
</dbReference>
<evidence type="ECO:0000313" key="2">
    <source>
        <dbReference type="EMBL" id="QVM84127.1"/>
    </source>
</evidence>
<dbReference type="InterPro" id="IPR038770">
    <property type="entry name" value="Na+/solute_symporter_sf"/>
</dbReference>
<accession>A0ABX8E585</accession>
<organism evidence="2 3">
    <name type="scientific">Novosphingobium decolorationis</name>
    <dbReference type="NCBI Taxonomy" id="2698673"/>
    <lineage>
        <taxon>Bacteria</taxon>
        <taxon>Pseudomonadati</taxon>
        <taxon>Pseudomonadota</taxon>
        <taxon>Alphaproteobacteria</taxon>
        <taxon>Sphingomonadales</taxon>
        <taxon>Sphingomonadaceae</taxon>
        <taxon>Novosphingobium</taxon>
    </lineage>
</organism>
<proteinExistence type="predicted"/>
<dbReference type="PANTHER" id="PTHR18640">
    <property type="entry name" value="SOLUTE CARRIER FAMILY 10 MEMBER 7"/>
    <property type="match status" value="1"/>
</dbReference>
<evidence type="ECO:0000256" key="1">
    <source>
        <dbReference type="SAM" id="Phobius"/>
    </source>
</evidence>
<feature type="transmembrane region" description="Helical" evidence="1">
    <location>
        <begin position="93"/>
        <end position="111"/>
    </location>
</feature>
<keyword evidence="3" id="KW-1185">Reference proteome</keyword>
<feature type="transmembrane region" description="Helical" evidence="1">
    <location>
        <begin position="123"/>
        <end position="146"/>
    </location>
</feature>
<dbReference type="Gene3D" id="1.20.1530.20">
    <property type="match status" value="1"/>
</dbReference>
<dbReference type="Pfam" id="PF13593">
    <property type="entry name" value="SBF_like"/>
    <property type="match status" value="1"/>
</dbReference>
<feature type="transmembrane region" description="Helical" evidence="1">
    <location>
        <begin position="37"/>
        <end position="54"/>
    </location>
</feature>
<dbReference type="PANTHER" id="PTHR18640:SF5">
    <property type="entry name" value="SODIUM_BILE ACID COTRANSPORTER 7"/>
    <property type="match status" value="1"/>
</dbReference>
<gene>
    <name evidence="2" type="ORF">HT578_10880</name>
</gene>
<feature type="transmembrane region" description="Helical" evidence="1">
    <location>
        <begin position="66"/>
        <end position="87"/>
    </location>
</feature>